<accession>A0AAP0NTC8</accession>
<evidence type="ECO:0000313" key="2">
    <source>
        <dbReference type="EMBL" id="KAK9118463.1"/>
    </source>
</evidence>
<dbReference type="Proteomes" id="UP001419268">
    <property type="component" value="Unassembled WGS sequence"/>
</dbReference>
<dbReference type="EMBL" id="JBBNAG010000007">
    <property type="protein sequence ID" value="KAK9118463.1"/>
    <property type="molecule type" value="Genomic_DNA"/>
</dbReference>
<keyword evidence="3" id="KW-1185">Reference proteome</keyword>
<evidence type="ECO:0000256" key="1">
    <source>
        <dbReference type="SAM" id="MobiDB-lite"/>
    </source>
</evidence>
<protein>
    <submittedName>
        <fullName evidence="2">Uncharacterized protein</fullName>
    </submittedName>
</protein>
<name>A0AAP0NTC8_9MAGN</name>
<feature type="compositionally biased region" description="Gly residues" evidence="1">
    <location>
        <begin position="168"/>
        <end position="181"/>
    </location>
</feature>
<feature type="compositionally biased region" description="Basic and acidic residues" evidence="1">
    <location>
        <begin position="25"/>
        <end position="34"/>
    </location>
</feature>
<reference evidence="2 3" key="1">
    <citation type="submission" date="2024-01" db="EMBL/GenBank/DDBJ databases">
        <title>Genome assemblies of Stephania.</title>
        <authorList>
            <person name="Yang L."/>
        </authorList>
    </citation>
    <scope>NUCLEOTIDE SEQUENCE [LARGE SCALE GENOMIC DNA]</scope>
    <source>
        <strain evidence="2">JXDWG</strain>
        <tissue evidence="2">Leaf</tissue>
    </source>
</reference>
<proteinExistence type="predicted"/>
<evidence type="ECO:0000313" key="3">
    <source>
        <dbReference type="Proteomes" id="UP001419268"/>
    </source>
</evidence>
<feature type="compositionally biased region" description="Basic residues" evidence="1">
    <location>
        <begin position="63"/>
        <end position="72"/>
    </location>
</feature>
<comment type="caution">
    <text evidence="2">The sequence shown here is derived from an EMBL/GenBank/DDBJ whole genome shotgun (WGS) entry which is preliminary data.</text>
</comment>
<feature type="region of interest" description="Disordered" evidence="1">
    <location>
        <begin position="1"/>
        <end position="72"/>
    </location>
</feature>
<feature type="region of interest" description="Disordered" evidence="1">
    <location>
        <begin position="144"/>
        <end position="181"/>
    </location>
</feature>
<dbReference type="AlphaFoldDB" id="A0AAP0NTC8"/>
<sequence length="181" mass="19421">MRRGFSQLRRADVPNRLGGEGGSDPWRETPRREEEGGDGVAIFDQAAAVHTRASGDGGEEVRRGHRSKERRRTAAAAAVVRGGICVAVVRGGRTAPKGKRRRDLGGAMRGRRGAEAATIYTENPAVEWKEEVIKSLDYDDDDGQCSDGLSGEYNAAMKKQRPRTSRTAGGGGGGQIGESIW</sequence>
<organism evidence="2 3">
    <name type="scientific">Stephania cephalantha</name>
    <dbReference type="NCBI Taxonomy" id="152367"/>
    <lineage>
        <taxon>Eukaryota</taxon>
        <taxon>Viridiplantae</taxon>
        <taxon>Streptophyta</taxon>
        <taxon>Embryophyta</taxon>
        <taxon>Tracheophyta</taxon>
        <taxon>Spermatophyta</taxon>
        <taxon>Magnoliopsida</taxon>
        <taxon>Ranunculales</taxon>
        <taxon>Menispermaceae</taxon>
        <taxon>Menispermoideae</taxon>
        <taxon>Cissampelideae</taxon>
        <taxon>Stephania</taxon>
    </lineage>
</organism>
<gene>
    <name evidence="2" type="ORF">Scep_016556</name>
</gene>